<evidence type="ECO:0000313" key="2">
    <source>
        <dbReference type="EMBL" id="PIR48080.1"/>
    </source>
</evidence>
<dbReference type="GO" id="GO:0004672">
    <property type="term" value="F:protein kinase activity"/>
    <property type="evidence" value="ECO:0007669"/>
    <property type="project" value="InterPro"/>
</dbReference>
<dbReference type="Gene3D" id="1.10.510.10">
    <property type="entry name" value="Transferase(Phosphotransferase) domain 1"/>
    <property type="match status" value="1"/>
</dbReference>
<dbReference type="InterPro" id="IPR011009">
    <property type="entry name" value="Kinase-like_dom_sf"/>
</dbReference>
<reference evidence="2 3" key="1">
    <citation type="submission" date="2017-09" db="EMBL/GenBank/DDBJ databases">
        <title>Depth-based differentiation of microbial function through sediment-hosted aquifers and enrichment of novel symbionts in the deep terrestrial subsurface.</title>
        <authorList>
            <person name="Probst A.J."/>
            <person name="Ladd B."/>
            <person name="Jarett J.K."/>
            <person name="Geller-Mcgrath D.E."/>
            <person name="Sieber C.M."/>
            <person name="Emerson J.B."/>
            <person name="Anantharaman K."/>
            <person name="Thomas B.C."/>
            <person name="Malmstrom R."/>
            <person name="Stieglmeier M."/>
            <person name="Klingl A."/>
            <person name="Woyke T."/>
            <person name="Ryan C.M."/>
            <person name="Banfield J.F."/>
        </authorList>
    </citation>
    <scope>NUCLEOTIDE SEQUENCE [LARGE SCALE GENOMIC DNA]</scope>
    <source>
        <strain evidence="2">CG10_big_fil_rev_8_21_14_0_10_50_16</strain>
    </source>
</reference>
<sequence>MEEEELGQGWLCTVHEAWKPVQLKTGTWGRKYVAIKRYRDNVSPNQPTWESLRDEATIGTAVDHPNLLRVQEVIETDRGPHLVMELLDGVTLDRLTTDGRHLVPLMPPLALEIIYQVALGLHSLHTLEIDGKPVFPVHRDVKPHNAFLTRDGRVVLFDYGICHFTGMKLQDLPNQVYGSCHYMSPEQALGLVDITHMTDQYGLATMLYQLIAGRYAYEGCAQNILYDVVNPEKSPPLDLIEQRCPQVVPILRRCWQNNPKMRYPNMRWLARALWQARRTYQSINNLAVVRPALTGWTLPSSTPTRRVATAPMPTAHE</sequence>
<feature type="domain" description="Protein kinase" evidence="1">
    <location>
        <begin position="1"/>
        <end position="274"/>
    </location>
</feature>
<dbReference type="GO" id="GO:0005524">
    <property type="term" value="F:ATP binding"/>
    <property type="evidence" value="ECO:0007669"/>
    <property type="project" value="InterPro"/>
</dbReference>
<dbReference type="Proteomes" id="UP000230084">
    <property type="component" value="Unassembled WGS sequence"/>
</dbReference>
<gene>
    <name evidence="2" type="ORF">COV06_01630</name>
</gene>
<dbReference type="InterPro" id="IPR053235">
    <property type="entry name" value="Ser_Thr_kinase"/>
</dbReference>
<dbReference type="EMBL" id="PCYM01000001">
    <property type="protein sequence ID" value="PIR48080.1"/>
    <property type="molecule type" value="Genomic_DNA"/>
</dbReference>
<accession>A0A2H0RNM1</accession>
<protein>
    <recommendedName>
        <fullName evidence="1">Protein kinase domain-containing protein</fullName>
    </recommendedName>
</protein>
<dbReference type="Pfam" id="PF00069">
    <property type="entry name" value="Pkinase"/>
    <property type="match status" value="1"/>
</dbReference>
<dbReference type="SMART" id="SM00220">
    <property type="entry name" value="S_TKc"/>
    <property type="match status" value="1"/>
</dbReference>
<organism evidence="2 3">
    <name type="scientific">Candidatus Uhrbacteria bacterium CG10_big_fil_rev_8_21_14_0_10_50_16</name>
    <dbReference type="NCBI Taxonomy" id="1975039"/>
    <lineage>
        <taxon>Bacteria</taxon>
        <taxon>Candidatus Uhriibacteriota</taxon>
    </lineage>
</organism>
<dbReference type="InterPro" id="IPR000719">
    <property type="entry name" value="Prot_kinase_dom"/>
</dbReference>
<dbReference type="AlphaFoldDB" id="A0A2H0RNM1"/>
<comment type="caution">
    <text evidence="2">The sequence shown here is derived from an EMBL/GenBank/DDBJ whole genome shotgun (WGS) entry which is preliminary data.</text>
</comment>
<dbReference type="PANTHER" id="PTHR24361:SF678">
    <property type="entry name" value="SPORULATION-SPECIFIC PROTEIN 1"/>
    <property type="match status" value="1"/>
</dbReference>
<dbReference type="SUPFAM" id="SSF56112">
    <property type="entry name" value="Protein kinase-like (PK-like)"/>
    <property type="match status" value="1"/>
</dbReference>
<dbReference type="CDD" id="cd14014">
    <property type="entry name" value="STKc_PknB_like"/>
    <property type="match status" value="1"/>
</dbReference>
<dbReference type="GO" id="GO:0005737">
    <property type="term" value="C:cytoplasm"/>
    <property type="evidence" value="ECO:0007669"/>
    <property type="project" value="TreeGrafter"/>
</dbReference>
<evidence type="ECO:0000259" key="1">
    <source>
        <dbReference type="PROSITE" id="PS50011"/>
    </source>
</evidence>
<dbReference type="PROSITE" id="PS50011">
    <property type="entry name" value="PROTEIN_KINASE_DOM"/>
    <property type="match status" value="1"/>
</dbReference>
<dbReference type="PANTHER" id="PTHR24361">
    <property type="entry name" value="MITOGEN-ACTIVATED KINASE KINASE KINASE"/>
    <property type="match status" value="1"/>
</dbReference>
<proteinExistence type="predicted"/>
<name>A0A2H0RNM1_9BACT</name>
<evidence type="ECO:0000313" key="3">
    <source>
        <dbReference type="Proteomes" id="UP000230084"/>
    </source>
</evidence>